<evidence type="ECO:0000313" key="2">
    <source>
        <dbReference type="Proteomes" id="UP000886653"/>
    </source>
</evidence>
<comment type="caution">
    <text evidence="1">The sequence shown here is derived from an EMBL/GenBank/DDBJ whole genome shotgun (WGS) entry which is preliminary data.</text>
</comment>
<sequence length="64" mass="7362">MIKRRGEVVTPARTVFVLSRLTRRYSPFNPRRVKVPSLVGRSRVLSPELFTRASFDSNPTQNIC</sequence>
<organism evidence="1 2">
    <name type="scientific">Cronartium quercuum f. sp. fusiforme G11</name>
    <dbReference type="NCBI Taxonomy" id="708437"/>
    <lineage>
        <taxon>Eukaryota</taxon>
        <taxon>Fungi</taxon>
        <taxon>Dikarya</taxon>
        <taxon>Basidiomycota</taxon>
        <taxon>Pucciniomycotina</taxon>
        <taxon>Pucciniomycetes</taxon>
        <taxon>Pucciniales</taxon>
        <taxon>Coleosporiaceae</taxon>
        <taxon>Cronartium</taxon>
    </lineage>
</organism>
<dbReference type="AlphaFoldDB" id="A0A9P6T8R2"/>
<dbReference type="Proteomes" id="UP000886653">
    <property type="component" value="Unassembled WGS sequence"/>
</dbReference>
<gene>
    <name evidence="1" type="ORF">CROQUDRAFT_661423</name>
</gene>
<proteinExistence type="predicted"/>
<name>A0A9P6T8R2_9BASI</name>
<evidence type="ECO:0000313" key="1">
    <source>
        <dbReference type="EMBL" id="KAG0143271.1"/>
    </source>
</evidence>
<reference evidence="1" key="1">
    <citation type="submission" date="2013-11" db="EMBL/GenBank/DDBJ databases">
        <title>Genome sequence of the fusiform rust pathogen reveals effectors for host alternation and coevolution with pine.</title>
        <authorList>
            <consortium name="DOE Joint Genome Institute"/>
            <person name="Smith K."/>
            <person name="Pendleton A."/>
            <person name="Kubisiak T."/>
            <person name="Anderson C."/>
            <person name="Salamov A."/>
            <person name="Aerts A."/>
            <person name="Riley R."/>
            <person name="Clum A."/>
            <person name="Lindquist E."/>
            <person name="Ence D."/>
            <person name="Campbell M."/>
            <person name="Kronenberg Z."/>
            <person name="Feau N."/>
            <person name="Dhillon B."/>
            <person name="Hamelin R."/>
            <person name="Burleigh J."/>
            <person name="Smith J."/>
            <person name="Yandell M."/>
            <person name="Nelson C."/>
            <person name="Grigoriev I."/>
            <person name="Davis J."/>
        </authorList>
    </citation>
    <scope>NUCLEOTIDE SEQUENCE</scope>
    <source>
        <strain evidence="1">G11</strain>
    </source>
</reference>
<accession>A0A9P6T8R2</accession>
<keyword evidence="2" id="KW-1185">Reference proteome</keyword>
<feature type="non-terminal residue" evidence="1">
    <location>
        <position position="64"/>
    </location>
</feature>
<dbReference type="EMBL" id="MU167323">
    <property type="protein sequence ID" value="KAG0143271.1"/>
    <property type="molecule type" value="Genomic_DNA"/>
</dbReference>
<protein>
    <submittedName>
        <fullName evidence="1">Uncharacterized protein</fullName>
    </submittedName>
</protein>